<evidence type="ECO:0000313" key="1">
    <source>
        <dbReference type="EMBL" id="NLP82713.1"/>
    </source>
</evidence>
<evidence type="ECO:0008006" key="3">
    <source>
        <dbReference type="Google" id="ProtNLM"/>
    </source>
</evidence>
<keyword evidence="2" id="KW-1185">Reference proteome</keyword>
<comment type="caution">
    <text evidence="1">The sequence shown here is derived from an EMBL/GenBank/DDBJ whole genome shotgun (WGS) entry which is preliminary data.</text>
</comment>
<dbReference type="EMBL" id="JABACI010000001">
    <property type="protein sequence ID" value="NLP82713.1"/>
    <property type="molecule type" value="Genomic_DNA"/>
</dbReference>
<name>A0ABX1K8N7_9MICO</name>
<dbReference type="Proteomes" id="UP001429745">
    <property type="component" value="Unassembled WGS sequence"/>
</dbReference>
<proteinExistence type="predicted"/>
<sequence>MPIRQATPPHPFRRRILALVTTLAIFLAALIGGVAVAAPAHAAAQGAGFGTWAPISRYGWHGSMLIDGVHTYCITPGAPAPTGASTDHGFSGSAAGLSPEQLTRINLLVTKYGQTSDPVQAAAVGWAVKAIANWDETLHAFGYPGDSLAGAIHWTFSALAPEHSRAVQDRAVAYYDEAIHTAAGVASASGSVVFTTDPADHRSGTVRVDATTAATGSLTLTGAVFADTGAATRAGVTAGTAYAIATRPPAEGRSYTVSATGRFSAGHAAAVRHYTTAGGQDTAGPAGPLEFDVAGADAAPRVPPFAPTISTRVASRYVSGGPYIDEVTFGLAAGEWPRGDDGAFLPVTASATVYRTDAEPQPNQAIPPDAERIGELSLVTDAATGPDAPYTATSTWEMARPGFYTAVWTVRGANQSREVAAHTGDEYVWTEAFGEHGQVAVVPAIATTAQPTAAAGGSLSDTIDVAGGIPADGLLVSSSLYRAVEGIPAADTCVPENLVWQSEPIAVTAVGRYTVTSPPIEVPGTYYWQEHAVDAAGVPVHTGICGIANETSRVTAPTPLPTEPAPALAATGTSIGALRGPAGIAIGLLTAGASLLATRRSRFGVRPSIR</sequence>
<protein>
    <recommendedName>
        <fullName evidence="3">TQXA domain-containing protein</fullName>
    </recommendedName>
</protein>
<gene>
    <name evidence="1" type="ORF">HF576_02525</name>
</gene>
<dbReference type="RefSeq" id="WP_168911197.1">
    <property type="nucleotide sequence ID" value="NZ_JABACI010000001.1"/>
</dbReference>
<accession>A0ABX1K8N7</accession>
<organism evidence="1 2">
    <name type="scientific">Microbacterium salsuginis</name>
    <dbReference type="NCBI Taxonomy" id="2722803"/>
    <lineage>
        <taxon>Bacteria</taxon>
        <taxon>Bacillati</taxon>
        <taxon>Actinomycetota</taxon>
        <taxon>Actinomycetes</taxon>
        <taxon>Micrococcales</taxon>
        <taxon>Microbacteriaceae</taxon>
        <taxon>Microbacterium</taxon>
    </lineage>
</organism>
<reference evidence="1 2" key="1">
    <citation type="submission" date="2020-04" db="EMBL/GenBank/DDBJ databases">
        <title>CFH 90308 Microbacterium sp.</title>
        <authorList>
            <person name="Nie G."/>
            <person name="Ming H."/>
            <person name="Xia T."/>
        </authorList>
    </citation>
    <scope>NUCLEOTIDE SEQUENCE [LARGE SCALE GENOMIC DNA]</scope>
    <source>
        <strain evidence="1 2">CFH 90308</strain>
    </source>
</reference>
<evidence type="ECO:0000313" key="2">
    <source>
        <dbReference type="Proteomes" id="UP001429745"/>
    </source>
</evidence>